<proteinExistence type="predicted"/>
<sequence length="240" mass="28343">MNDCNGDKLDAKLSKIASYFSTLLSEIGNYFSNVTIIFLFYWFFFTLFFLNYEYLSAFENSVLFLIFLMIFLLSLIVIDFLNYYVKLNLISILLLIIVFSIRKFSLYSLTHNGMNDDFPRGFVIGTFFYSIISITLLPFFASFISKNKKILLPMLVLIILFIYDYSMDLLNINNINFFKNEFRYIVNFLSYALALLIFMSYKNNIKYKDNNLLYFARNKSIKLLISLFGLPIFLLFLIFA</sequence>
<feature type="transmembrane region" description="Helical" evidence="1">
    <location>
        <begin position="182"/>
        <end position="201"/>
    </location>
</feature>
<feature type="transmembrane region" description="Helical" evidence="1">
    <location>
        <begin position="121"/>
        <end position="144"/>
    </location>
</feature>
<keyword evidence="3" id="KW-1185">Reference proteome</keyword>
<feature type="transmembrane region" description="Helical" evidence="1">
    <location>
        <begin position="221"/>
        <end position="239"/>
    </location>
</feature>
<dbReference type="RefSeq" id="WP_049237194.1">
    <property type="nucleotide sequence ID" value="NZ_CP139961.1"/>
</dbReference>
<feature type="transmembrane region" description="Helical" evidence="1">
    <location>
        <begin position="30"/>
        <end position="50"/>
    </location>
</feature>
<gene>
    <name evidence="2" type="ORF">U0021_09025</name>
</gene>
<keyword evidence="1" id="KW-0812">Transmembrane</keyword>
<organism evidence="2 3">
    <name type="scientific">Moraxella canis</name>
    <dbReference type="NCBI Taxonomy" id="90239"/>
    <lineage>
        <taxon>Bacteria</taxon>
        <taxon>Pseudomonadati</taxon>
        <taxon>Pseudomonadota</taxon>
        <taxon>Gammaproteobacteria</taxon>
        <taxon>Moraxellales</taxon>
        <taxon>Moraxellaceae</taxon>
        <taxon>Moraxella</taxon>
    </lineage>
</organism>
<protein>
    <submittedName>
        <fullName evidence="2">Uncharacterized protein</fullName>
    </submittedName>
</protein>
<feature type="transmembrane region" description="Helical" evidence="1">
    <location>
        <begin position="89"/>
        <end position="109"/>
    </location>
</feature>
<reference evidence="2 3" key="1">
    <citation type="submission" date="2023-12" db="EMBL/GenBank/DDBJ databases">
        <title>Genome sequencing and assembly of bacterial species from a model synthetic community.</title>
        <authorList>
            <person name="Hogle S.L."/>
        </authorList>
    </citation>
    <scope>NUCLEOTIDE SEQUENCE [LARGE SCALE GENOMIC DNA]</scope>
    <source>
        <strain evidence="2 3">HAMBI_2792</strain>
    </source>
</reference>
<keyword evidence="1" id="KW-1133">Transmembrane helix</keyword>
<evidence type="ECO:0000256" key="1">
    <source>
        <dbReference type="SAM" id="Phobius"/>
    </source>
</evidence>
<feature type="transmembrane region" description="Helical" evidence="1">
    <location>
        <begin position="62"/>
        <end position="83"/>
    </location>
</feature>
<name>A0ABZ0WX85_9GAMM</name>
<feature type="transmembrane region" description="Helical" evidence="1">
    <location>
        <begin position="150"/>
        <end position="170"/>
    </location>
</feature>
<dbReference type="EMBL" id="CP139961">
    <property type="protein sequence ID" value="WQE03864.1"/>
    <property type="molecule type" value="Genomic_DNA"/>
</dbReference>
<keyword evidence="1" id="KW-0472">Membrane</keyword>
<evidence type="ECO:0000313" key="3">
    <source>
        <dbReference type="Proteomes" id="UP001324384"/>
    </source>
</evidence>
<accession>A0ABZ0WX85</accession>
<evidence type="ECO:0000313" key="2">
    <source>
        <dbReference type="EMBL" id="WQE03864.1"/>
    </source>
</evidence>
<dbReference type="Proteomes" id="UP001324384">
    <property type="component" value="Chromosome"/>
</dbReference>